<dbReference type="CDD" id="cd06782">
    <property type="entry name" value="cpPDZ_CPP-like"/>
    <property type="match status" value="1"/>
</dbReference>
<feature type="chain" id="PRO_5045810883" evidence="7">
    <location>
        <begin position="22"/>
        <end position="495"/>
    </location>
</feature>
<keyword evidence="3 5" id="KW-0378">Hydrolase</keyword>
<dbReference type="InterPro" id="IPR041489">
    <property type="entry name" value="PDZ_6"/>
</dbReference>
<dbReference type="Pfam" id="PF03572">
    <property type="entry name" value="Peptidase_S41"/>
    <property type="match status" value="1"/>
</dbReference>
<protein>
    <submittedName>
        <fullName evidence="9">S41 family peptidase</fullName>
    </submittedName>
</protein>
<dbReference type="Pfam" id="PF17820">
    <property type="entry name" value="PDZ_6"/>
    <property type="match status" value="1"/>
</dbReference>
<evidence type="ECO:0000256" key="4">
    <source>
        <dbReference type="ARBA" id="ARBA00022825"/>
    </source>
</evidence>
<dbReference type="Proteomes" id="UP001596297">
    <property type="component" value="Unassembled WGS sequence"/>
</dbReference>
<dbReference type="InterPro" id="IPR004447">
    <property type="entry name" value="Peptidase_S41A"/>
</dbReference>
<dbReference type="Gene3D" id="3.30.750.44">
    <property type="match status" value="1"/>
</dbReference>
<dbReference type="EMBL" id="JBHSWD010000001">
    <property type="protein sequence ID" value="MFC6590664.1"/>
    <property type="molecule type" value="Genomic_DNA"/>
</dbReference>
<dbReference type="SMART" id="SM00245">
    <property type="entry name" value="TSPc"/>
    <property type="match status" value="1"/>
</dbReference>
<dbReference type="InterPro" id="IPR029045">
    <property type="entry name" value="ClpP/crotonase-like_dom_sf"/>
</dbReference>
<dbReference type="SMART" id="SM00228">
    <property type="entry name" value="PDZ"/>
    <property type="match status" value="1"/>
</dbReference>
<keyword evidence="7" id="KW-0732">Signal</keyword>
<dbReference type="SUPFAM" id="SSF50156">
    <property type="entry name" value="PDZ domain-like"/>
    <property type="match status" value="1"/>
</dbReference>
<dbReference type="InterPro" id="IPR036034">
    <property type="entry name" value="PDZ_sf"/>
</dbReference>
<dbReference type="Gene3D" id="2.30.42.10">
    <property type="match status" value="1"/>
</dbReference>
<comment type="similarity">
    <text evidence="1 5">Belongs to the peptidase S41A family.</text>
</comment>
<keyword evidence="10" id="KW-1185">Reference proteome</keyword>
<evidence type="ECO:0000256" key="5">
    <source>
        <dbReference type="RuleBase" id="RU004404"/>
    </source>
</evidence>
<dbReference type="InterPro" id="IPR001478">
    <property type="entry name" value="PDZ"/>
</dbReference>
<evidence type="ECO:0000256" key="2">
    <source>
        <dbReference type="ARBA" id="ARBA00022670"/>
    </source>
</evidence>
<keyword evidence="4 5" id="KW-0720">Serine protease</keyword>
<evidence type="ECO:0000256" key="3">
    <source>
        <dbReference type="ARBA" id="ARBA00022801"/>
    </source>
</evidence>
<sequence>MRHRLWVIASALAATAAVGYAQMDGYAPSTLSRSETGRAFLQVLSLLDQHYLTEVDREKVLRGAIQGALGSLEDEFTYYEEPQDNQTDAENLSGEFYGIGVTLEAPERGSKGARVGNVYRGGAAGDAGVKMGDVFVKVDGEDVTGMDLDDIVRLVRGPKGSNVEITFDRDGKPYTVKMGRRAVPNVSVQTTMLQGNVGYIALVSFYNEKAAEQFRAAVADMKAKGVNKLILDLRDNGGGLLNAGVDVADQFLSTGPIVSLSDRSGKEALYGRATDRKTDYTGQLVLLLNSNSASASEVVAGALQDQKRATIIGEKSFGKGVAQMPYDLADGGSVRIVSSEWITPAGRHINKDGIHPDIAVKDTRYQAPLSFMGVGAKPGTEVVLTVDGQQLRAVANEDGQFEYVGEFDRPDRSDVLGVATVELDRDAQLRAALQYLGSGKVDPALVMTPEQLEADSHTGSAHQDDALKPSSAPTTETPKADITAPQTPAPVPARP</sequence>
<keyword evidence="2 5" id="KW-0645">Protease</keyword>
<organism evidence="9 10">
    <name type="scientific">Deinococcus lacus</name>
    <dbReference type="NCBI Taxonomy" id="392561"/>
    <lineage>
        <taxon>Bacteria</taxon>
        <taxon>Thermotogati</taxon>
        <taxon>Deinococcota</taxon>
        <taxon>Deinococci</taxon>
        <taxon>Deinococcales</taxon>
        <taxon>Deinococcaceae</taxon>
        <taxon>Deinococcus</taxon>
    </lineage>
</organism>
<evidence type="ECO:0000259" key="8">
    <source>
        <dbReference type="PROSITE" id="PS50106"/>
    </source>
</evidence>
<dbReference type="PANTHER" id="PTHR32060:SF30">
    <property type="entry name" value="CARBOXY-TERMINAL PROCESSING PROTEASE CTPA"/>
    <property type="match status" value="1"/>
</dbReference>
<dbReference type="Pfam" id="PF22694">
    <property type="entry name" value="CtpB_N-like"/>
    <property type="match status" value="1"/>
</dbReference>
<name>A0ABW1Y905_9DEIO</name>
<evidence type="ECO:0000256" key="6">
    <source>
        <dbReference type="SAM" id="MobiDB-lite"/>
    </source>
</evidence>
<dbReference type="CDD" id="cd07560">
    <property type="entry name" value="Peptidase_S41_CPP"/>
    <property type="match status" value="1"/>
</dbReference>
<dbReference type="PANTHER" id="PTHR32060">
    <property type="entry name" value="TAIL-SPECIFIC PROTEASE"/>
    <property type="match status" value="1"/>
</dbReference>
<dbReference type="InterPro" id="IPR055210">
    <property type="entry name" value="CtpA/B_N"/>
</dbReference>
<dbReference type="RefSeq" id="WP_380081682.1">
    <property type="nucleotide sequence ID" value="NZ_JBHSWD010000001.1"/>
</dbReference>
<evidence type="ECO:0000256" key="1">
    <source>
        <dbReference type="ARBA" id="ARBA00009179"/>
    </source>
</evidence>
<proteinExistence type="inferred from homology"/>
<feature type="domain" description="PDZ" evidence="8">
    <location>
        <begin position="93"/>
        <end position="156"/>
    </location>
</feature>
<dbReference type="Gene3D" id="3.90.226.10">
    <property type="entry name" value="2-enoyl-CoA Hydratase, Chain A, domain 1"/>
    <property type="match status" value="1"/>
</dbReference>
<evidence type="ECO:0000313" key="10">
    <source>
        <dbReference type="Proteomes" id="UP001596297"/>
    </source>
</evidence>
<dbReference type="PROSITE" id="PS50106">
    <property type="entry name" value="PDZ"/>
    <property type="match status" value="1"/>
</dbReference>
<feature type="signal peptide" evidence="7">
    <location>
        <begin position="1"/>
        <end position="21"/>
    </location>
</feature>
<feature type="region of interest" description="Disordered" evidence="6">
    <location>
        <begin position="450"/>
        <end position="495"/>
    </location>
</feature>
<reference evidence="10" key="1">
    <citation type="journal article" date="2019" name="Int. J. Syst. Evol. Microbiol.">
        <title>The Global Catalogue of Microorganisms (GCM) 10K type strain sequencing project: providing services to taxonomists for standard genome sequencing and annotation.</title>
        <authorList>
            <consortium name="The Broad Institute Genomics Platform"/>
            <consortium name="The Broad Institute Genome Sequencing Center for Infectious Disease"/>
            <person name="Wu L."/>
            <person name="Ma J."/>
        </authorList>
    </citation>
    <scope>NUCLEOTIDE SEQUENCE [LARGE SCALE GENOMIC DNA]</scope>
    <source>
        <strain evidence="10">CGMCC 1.15772</strain>
    </source>
</reference>
<dbReference type="SUPFAM" id="SSF52096">
    <property type="entry name" value="ClpP/crotonase"/>
    <property type="match status" value="1"/>
</dbReference>
<dbReference type="InterPro" id="IPR005151">
    <property type="entry name" value="Tail-specific_protease"/>
</dbReference>
<dbReference type="NCBIfam" id="TIGR00225">
    <property type="entry name" value="prc"/>
    <property type="match status" value="1"/>
</dbReference>
<accession>A0ABW1Y905</accession>
<gene>
    <name evidence="9" type="ORF">ACFP81_00480</name>
</gene>
<comment type="caution">
    <text evidence="9">The sequence shown here is derived from an EMBL/GenBank/DDBJ whole genome shotgun (WGS) entry which is preliminary data.</text>
</comment>
<evidence type="ECO:0000256" key="7">
    <source>
        <dbReference type="SAM" id="SignalP"/>
    </source>
</evidence>
<evidence type="ECO:0000313" key="9">
    <source>
        <dbReference type="EMBL" id="MFC6590664.1"/>
    </source>
</evidence>